<feature type="transmembrane region" description="Helical" evidence="1">
    <location>
        <begin position="12"/>
        <end position="33"/>
    </location>
</feature>
<evidence type="ECO:0000313" key="4">
    <source>
        <dbReference type="Proteomes" id="UP000196842"/>
    </source>
</evidence>
<reference evidence="3" key="2">
    <citation type="submission" date="2019-02" db="EMBL/GenBank/DDBJ databases">
        <authorList>
            <person name="Lutz S."/>
            <person name="Schori C."/>
            <person name="Ahrens C.H."/>
            <person name="Gueguen E."/>
        </authorList>
    </citation>
    <scope>NUCLEOTIDE SEQUENCE</scope>
    <source>
        <strain evidence="3">Psy35</strain>
    </source>
</reference>
<feature type="transmembrane region" description="Helical" evidence="1">
    <location>
        <begin position="39"/>
        <end position="58"/>
    </location>
</feature>
<keyword evidence="1" id="KW-1133">Transmembrane helix</keyword>
<protein>
    <submittedName>
        <fullName evidence="3">MFS transporter</fullName>
    </submittedName>
</protein>
<accession>A0A0D0L489</accession>
<evidence type="ECO:0000256" key="1">
    <source>
        <dbReference type="SAM" id="Phobius"/>
    </source>
</evidence>
<feature type="transmembrane region" description="Helical" evidence="1">
    <location>
        <begin position="115"/>
        <end position="132"/>
    </location>
</feature>
<dbReference type="KEGG" id="pvd:CFBP1590_0804"/>
<dbReference type="EMBL" id="LT855380">
    <property type="protein sequence ID" value="SMS08390.1"/>
    <property type="molecule type" value="Genomic_DNA"/>
</dbReference>
<dbReference type="RefSeq" id="WP_004883748.1">
    <property type="nucleotide sequence ID" value="NZ_CP036495.1"/>
</dbReference>
<dbReference type="Proteomes" id="UP000196842">
    <property type="component" value="Chromosome I"/>
</dbReference>
<dbReference type="OrthoDB" id="7030977at2"/>
<organism evidence="2 4">
    <name type="scientific">Pseudomonas viridiflava</name>
    <name type="common">Phytomonas viridiflava</name>
    <dbReference type="NCBI Taxonomy" id="33069"/>
    <lineage>
        <taxon>Bacteria</taxon>
        <taxon>Pseudomonadati</taxon>
        <taxon>Pseudomonadota</taxon>
        <taxon>Gammaproteobacteria</taxon>
        <taxon>Pseudomonadales</taxon>
        <taxon>Pseudomonadaceae</taxon>
        <taxon>Pseudomonas</taxon>
    </lineage>
</organism>
<reference evidence="2 4" key="1">
    <citation type="submission" date="2017-05" db="EMBL/GenBank/DDBJ databases">
        <authorList>
            <person name="Song R."/>
            <person name="Chenine A.L."/>
            <person name="Ruprecht R.M."/>
        </authorList>
    </citation>
    <scope>NUCLEOTIDE SEQUENCE [LARGE SCALE GENOMIC DNA]</scope>
    <source>
        <strain evidence="2 4">CFBP 1590</strain>
    </source>
</reference>
<evidence type="ECO:0000313" key="2">
    <source>
        <dbReference type="EMBL" id="SMS08390.1"/>
    </source>
</evidence>
<gene>
    <name evidence="2" type="ORF">CFBP1590_0804</name>
    <name evidence="3" type="ORF">EZZ81_03625</name>
</gene>
<dbReference type="GeneID" id="47762466"/>
<dbReference type="Proteomes" id="UP001163644">
    <property type="component" value="Chromosome"/>
</dbReference>
<keyword evidence="1" id="KW-0472">Membrane</keyword>
<feature type="transmembrane region" description="Helical" evidence="1">
    <location>
        <begin position="93"/>
        <end position="109"/>
    </location>
</feature>
<keyword evidence="1" id="KW-0812">Transmembrane</keyword>
<name>A0A0D0L489_PSEVI</name>
<dbReference type="EMBL" id="CP036495">
    <property type="protein sequence ID" value="UZA67365.1"/>
    <property type="molecule type" value="Genomic_DNA"/>
</dbReference>
<sequence>MTRSQVRQRLAMAWWRQLGLTLAPLLVVCLFFGSNEPMMTVLALPLFVAGVGSMFVSLKPFGAYKRALITTQTALDTPQEPAAWLHLAAVRRLAFLYAGLPAWIAAIAVLFGLHPLPVCLLAFASVVLLYLYRIPSQLG</sequence>
<proteinExistence type="predicted"/>
<dbReference type="AlphaFoldDB" id="A0A0D0L489"/>
<evidence type="ECO:0000313" key="3">
    <source>
        <dbReference type="EMBL" id="UZA67365.1"/>
    </source>
</evidence>